<sequence length="168" mass="16416">MKYIQLIIFSILSLYVFSHPLFISDALAVSKRGFSGGGRGGGGSRGSSGGRSGGGSSSSSSSSSSSGSRGGSSGGSSSSSSGSRGGSGSSSGSNSSGRRNWGNNQYHCSGGRCGYGNYYAPTAAAAAAGYGTSHYRGNSTSSSMSGARMVQIPAVYWLGIGAAAALAL</sequence>
<organism evidence="2 3">
    <name type="scientific">Candida viswanathii</name>
    <dbReference type="NCBI Taxonomy" id="5486"/>
    <lineage>
        <taxon>Eukaryota</taxon>
        <taxon>Fungi</taxon>
        <taxon>Dikarya</taxon>
        <taxon>Ascomycota</taxon>
        <taxon>Saccharomycotina</taxon>
        <taxon>Pichiomycetes</taxon>
        <taxon>Debaryomycetaceae</taxon>
        <taxon>Candida/Lodderomyces clade</taxon>
        <taxon>Candida</taxon>
    </lineage>
</organism>
<feature type="compositionally biased region" description="Gly residues" evidence="1">
    <location>
        <begin position="35"/>
        <end position="56"/>
    </location>
</feature>
<feature type="compositionally biased region" description="Low complexity" evidence="1">
    <location>
        <begin position="57"/>
        <end position="67"/>
    </location>
</feature>
<dbReference type="EMBL" id="QLNQ01000027">
    <property type="protein sequence ID" value="RCK59411.1"/>
    <property type="molecule type" value="Genomic_DNA"/>
</dbReference>
<keyword evidence="3" id="KW-1185">Reference proteome</keyword>
<evidence type="ECO:0000313" key="2">
    <source>
        <dbReference type="EMBL" id="RCK59411.1"/>
    </source>
</evidence>
<dbReference type="AlphaFoldDB" id="A0A367Y2Y6"/>
<protein>
    <submittedName>
        <fullName evidence="2">Putative GPI-anchored protein 37</fullName>
    </submittedName>
</protein>
<gene>
    <name evidence="2" type="primary">PGA37</name>
    <name evidence="2" type="ORF">Cantr_07064</name>
</gene>
<proteinExistence type="predicted"/>
<feature type="region of interest" description="Disordered" evidence="1">
    <location>
        <begin position="35"/>
        <end position="100"/>
    </location>
</feature>
<feature type="compositionally biased region" description="Low complexity" evidence="1">
    <location>
        <begin position="90"/>
        <end position="99"/>
    </location>
</feature>
<dbReference type="Proteomes" id="UP000253472">
    <property type="component" value="Unassembled WGS sequence"/>
</dbReference>
<accession>A0A367Y2Y6</accession>
<evidence type="ECO:0000313" key="3">
    <source>
        <dbReference type="Proteomes" id="UP000253472"/>
    </source>
</evidence>
<reference evidence="2 3" key="1">
    <citation type="submission" date="2018-06" db="EMBL/GenBank/DDBJ databases">
        <title>Whole genome sequencing of Candida tropicalis (genome annotated by CSBL at Korea University).</title>
        <authorList>
            <person name="Ahn J."/>
        </authorList>
    </citation>
    <scope>NUCLEOTIDE SEQUENCE [LARGE SCALE GENOMIC DNA]</scope>
    <source>
        <strain evidence="2 3">ATCC 20962</strain>
    </source>
</reference>
<evidence type="ECO:0000256" key="1">
    <source>
        <dbReference type="SAM" id="MobiDB-lite"/>
    </source>
</evidence>
<comment type="caution">
    <text evidence="2">The sequence shown here is derived from an EMBL/GenBank/DDBJ whole genome shotgun (WGS) entry which is preliminary data.</text>
</comment>
<name>A0A367Y2Y6_9ASCO</name>